<evidence type="ECO:0008006" key="3">
    <source>
        <dbReference type="Google" id="ProtNLM"/>
    </source>
</evidence>
<name>A0ABD6D2Q9_9EURY</name>
<dbReference type="InterPro" id="IPR024079">
    <property type="entry name" value="MetalloPept_cat_dom_sf"/>
</dbReference>
<dbReference type="SUPFAM" id="SSF55486">
    <property type="entry name" value="Metalloproteases ('zincins'), catalytic domain"/>
    <property type="match status" value="1"/>
</dbReference>
<reference evidence="1 2" key="1">
    <citation type="journal article" date="2019" name="Int. J. Syst. Evol. Microbiol.">
        <title>The Global Catalogue of Microorganisms (GCM) 10K type strain sequencing project: providing services to taxonomists for standard genome sequencing and annotation.</title>
        <authorList>
            <consortium name="The Broad Institute Genomics Platform"/>
            <consortium name="The Broad Institute Genome Sequencing Center for Infectious Disease"/>
            <person name="Wu L."/>
            <person name="Ma J."/>
        </authorList>
    </citation>
    <scope>NUCLEOTIDE SEQUENCE [LARGE SCALE GENOMIC DNA]</scope>
    <source>
        <strain evidence="1 2">CGMCC 1.10593</strain>
    </source>
</reference>
<proteinExistence type="predicted"/>
<organism evidence="1 2">
    <name type="scientific">Halohasta litorea</name>
    <dbReference type="NCBI Taxonomy" id="869891"/>
    <lineage>
        <taxon>Archaea</taxon>
        <taxon>Methanobacteriati</taxon>
        <taxon>Methanobacteriota</taxon>
        <taxon>Stenosarchaea group</taxon>
        <taxon>Halobacteria</taxon>
        <taxon>Halobacteriales</taxon>
        <taxon>Haloferacaceae</taxon>
        <taxon>Halohasta</taxon>
    </lineage>
</organism>
<protein>
    <recommendedName>
        <fullName evidence="3">Matrixin</fullName>
    </recommendedName>
</protein>
<dbReference type="Gene3D" id="3.40.390.10">
    <property type="entry name" value="Collagenase (Catalytic Domain)"/>
    <property type="match status" value="1"/>
</dbReference>
<sequence length="341" mass="36658">MNRRQLLAASTGCLGCVAGCTAVDLPGIGSNGRHPFADSTVAVRIEDRGTTDHDIEANAAEVLDFWATESSRYAGFEIDFERVQEGGDLVLAYVDSAEDCSGVENYNSDVLGCAPLIRPENRLPRPVTAYVVAADRPFGSVRTTAKHEIGHILGLGHDDESREIMSNDPEDRIPRYEIRIDIWETAIGASERANEAVGELNAGISEWNDEAYDAAIERFEAAAGAFGAARDAFRTARDRTAELAADPPLETVELSALTAALDSRIERVTIGKRAAETMQEAAEAISEGDRSTARQRVSAGNDLLAAFGEIEVGELRTVAVALGLVRGFDREDSGETIEDSL</sequence>
<evidence type="ECO:0000313" key="2">
    <source>
        <dbReference type="Proteomes" id="UP001597052"/>
    </source>
</evidence>
<dbReference type="EMBL" id="JBHUDM010000001">
    <property type="protein sequence ID" value="MFD1640327.1"/>
    <property type="molecule type" value="Genomic_DNA"/>
</dbReference>
<gene>
    <name evidence="1" type="ORF">ACFSBW_00370</name>
</gene>
<dbReference type="RefSeq" id="WP_256397332.1">
    <property type="nucleotide sequence ID" value="NZ_JANHDJ010000007.1"/>
</dbReference>
<accession>A0ABD6D2Q9</accession>
<keyword evidence="2" id="KW-1185">Reference proteome</keyword>
<dbReference type="Proteomes" id="UP001597052">
    <property type="component" value="Unassembled WGS sequence"/>
</dbReference>
<comment type="caution">
    <text evidence="1">The sequence shown here is derived from an EMBL/GenBank/DDBJ whole genome shotgun (WGS) entry which is preliminary data.</text>
</comment>
<evidence type="ECO:0000313" key="1">
    <source>
        <dbReference type="EMBL" id="MFD1640327.1"/>
    </source>
</evidence>
<dbReference type="AlphaFoldDB" id="A0ABD6D2Q9"/>